<dbReference type="FunFam" id="2.70.150.10:FF:000002">
    <property type="entry name" value="Copper-transporting ATPase 1, putative"/>
    <property type="match status" value="1"/>
</dbReference>
<keyword evidence="5 12" id="KW-0547">Nucleotide-binding</keyword>
<keyword evidence="4 12" id="KW-0479">Metal-binding</keyword>
<dbReference type="InterPro" id="IPR044492">
    <property type="entry name" value="P_typ_ATPase_HD_dom"/>
</dbReference>
<reference evidence="14" key="1">
    <citation type="submission" date="2009-09" db="EMBL/GenBank/DDBJ databases">
        <authorList>
            <consortium name="The Broad Institute Genome Sequencing Platform"/>
            <person name="Ward D."/>
            <person name="Feldgarden M."/>
            <person name="Earl A."/>
            <person name="Young S.K."/>
            <person name="Zeng Q."/>
            <person name="Koehrsen M."/>
            <person name="Alvarado L."/>
            <person name="Berlin A."/>
            <person name="Bochicchio J."/>
            <person name="Borenstein D."/>
            <person name="Chapman S.B."/>
            <person name="Chen Z."/>
            <person name="Engels R."/>
            <person name="Freedman E."/>
            <person name="Gellesch M."/>
            <person name="Goldberg J."/>
            <person name="Griggs A."/>
            <person name="Gujja S."/>
            <person name="Heilman E."/>
            <person name="Heiman D."/>
            <person name="Hepburn T."/>
            <person name="Howarth C."/>
            <person name="Jen D."/>
            <person name="Larson L."/>
            <person name="Lewis B."/>
            <person name="Mehta T."/>
            <person name="Park D."/>
            <person name="Pearson M."/>
            <person name="Roberts A."/>
            <person name="Saif S."/>
            <person name="Shea T."/>
            <person name="Shenoy N."/>
            <person name="Sisk P."/>
            <person name="Stolte C."/>
            <person name="Sykes S."/>
            <person name="Thomson T."/>
            <person name="Walk T."/>
            <person name="White J."/>
            <person name="Yandava C."/>
            <person name="Sibley C.D."/>
            <person name="Field T.R."/>
            <person name="Grinwis M."/>
            <person name="Eshaghurshan C.S."/>
            <person name="Surette M.G."/>
            <person name="Haas B."/>
            <person name="Nusbaum C."/>
            <person name="Birren B."/>
        </authorList>
    </citation>
    <scope>NUCLEOTIDE SEQUENCE [LARGE SCALE GENOMIC DNA]</scope>
    <source>
        <strain evidence="14">ATCC 700633</strain>
    </source>
</reference>
<keyword evidence="10" id="KW-0813">Transport</keyword>
<organism evidence="14 15">
    <name type="scientific">Granulicatella elegans ATCC 700633</name>
    <dbReference type="NCBI Taxonomy" id="626369"/>
    <lineage>
        <taxon>Bacteria</taxon>
        <taxon>Bacillati</taxon>
        <taxon>Bacillota</taxon>
        <taxon>Bacilli</taxon>
        <taxon>Lactobacillales</taxon>
        <taxon>Carnobacteriaceae</taxon>
        <taxon>Granulicatella</taxon>
    </lineage>
</organism>
<keyword evidence="3 12" id="KW-0812">Transmembrane</keyword>
<name>D0BL58_9LACT</name>
<dbReference type="eggNOG" id="COG2217">
    <property type="taxonomic scope" value="Bacteria"/>
</dbReference>
<dbReference type="InterPro" id="IPR027256">
    <property type="entry name" value="P-typ_ATPase_IB"/>
</dbReference>
<dbReference type="Gene3D" id="2.70.150.10">
    <property type="entry name" value="Calcium-transporting ATPase, cytoplasmic transduction domain A"/>
    <property type="match status" value="1"/>
</dbReference>
<dbReference type="Proteomes" id="UP000002939">
    <property type="component" value="Unassembled WGS sequence"/>
</dbReference>
<dbReference type="GO" id="GO:0005886">
    <property type="term" value="C:plasma membrane"/>
    <property type="evidence" value="ECO:0007669"/>
    <property type="project" value="UniProtKB-SubCell"/>
</dbReference>
<evidence type="ECO:0000313" key="14">
    <source>
        <dbReference type="EMBL" id="EEW93811.1"/>
    </source>
</evidence>
<proteinExistence type="inferred from homology"/>
<evidence type="ECO:0000256" key="8">
    <source>
        <dbReference type="ARBA" id="ARBA00022967"/>
    </source>
</evidence>
<keyword evidence="10" id="KW-0406">Ion transport</keyword>
<dbReference type="InterPro" id="IPR051949">
    <property type="entry name" value="Cation_Transport_ATPase"/>
</dbReference>
<evidence type="ECO:0000313" key="15">
    <source>
        <dbReference type="Proteomes" id="UP000002939"/>
    </source>
</evidence>
<dbReference type="Gene3D" id="3.40.50.1000">
    <property type="entry name" value="HAD superfamily/HAD-like"/>
    <property type="match status" value="1"/>
</dbReference>
<keyword evidence="11 12" id="KW-0472">Membrane</keyword>
<feature type="transmembrane region" description="Helical" evidence="12">
    <location>
        <begin position="575"/>
        <end position="594"/>
    </location>
</feature>
<comment type="caution">
    <text evidence="12">Lacks conserved residue(s) required for the propagation of feature annotation.</text>
</comment>
<dbReference type="NCBIfam" id="TIGR01494">
    <property type="entry name" value="ATPase_P-type"/>
    <property type="match status" value="1"/>
</dbReference>
<dbReference type="InterPro" id="IPR018303">
    <property type="entry name" value="ATPase_P-typ_P_site"/>
</dbReference>
<protein>
    <submittedName>
        <fullName evidence="14">Heavy metal translocating P-type ATPase</fullName>
    </submittedName>
</protein>
<dbReference type="OrthoDB" id="9813266at2"/>
<evidence type="ECO:0000259" key="13">
    <source>
        <dbReference type="Pfam" id="PF00122"/>
    </source>
</evidence>
<dbReference type="GO" id="GO:0016887">
    <property type="term" value="F:ATP hydrolysis activity"/>
    <property type="evidence" value="ECO:0007669"/>
    <property type="project" value="InterPro"/>
</dbReference>
<feature type="domain" description="P-type ATPase A" evidence="13">
    <location>
        <begin position="116"/>
        <end position="216"/>
    </location>
</feature>
<dbReference type="HOGENOM" id="CLU_001771_6_3_9"/>
<dbReference type="PANTHER" id="PTHR43079:SF1">
    <property type="entry name" value="CADMIUM_ZINC-TRANSPORTING ATPASE HMA1, CHLOROPLASTIC-RELATED"/>
    <property type="match status" value="1"/>
</dbReference>
<dbReference type="GO" id="GO:0046872">
    <property type="term" value="F:metal ion binding"/>
    <property type="evidence" value="ECO:0007669"/>
    <property type="project" value="UniProtKB-KW"/>
</dbReference>
<dbReference type="InterPro" id="IPR023299">
    <property type="entry name" value="ATPase_P-typ_cyto_dom_N"/>
</dbReference>
<evidence type="ECO:0000256" key="11">
    <source>
        <dbReference type="ARBA" id="ARBA00023136"/>
    </source>
</evidence>
<dbReference type="InterPro" id="IPR023214">
    <property type="entry name" value="HAD_sf"/>
</dbReference>
<feature type="transmembrane region" description="Helical" evidence="12">
    <location>
        <begin position="267"/>
        <end position="290"/>
    </location>
</feature>
<dbReference type="Pfam" id="PF00122">
    <property type="entry name" value="E1-E2_ATPase"/>
    <property type="match status" value="1"/>
</dbReference>
<dbReference type="SUPFAM" id="SSF81665">
    <property type="entry name" value="Calcium ATPase, transmembrane domain M"/>
    <property type="match status" value="1"/>
</dbReference>
<dbReference type="SFLD" id="SFLDS00003">
    <property type="entry name" value="Haloacid_Dehalogenase"/>
    <property type="match status" value="1"/>
</dbReference>
<dbReference type="RefSeq" id="WP_006702966.1">
    <property type="nucleotide sequence ID" value="NZ_KI391971.1"/>
</dbReference>
<evidence type="ECO:0000256" key="10">
    <source>
        <dbReference type="ARBA" id="ARBA00023065"/>
    </source>
</evidence>
<dbReference type="InterPro" id="IPR023298">
    <property type="entry name" value="ATPase_P-typ_TM_dom_sf"/>
</dbReference>
<dbReference type="GO" id="GO:0005524">
    <property type="term" value="F:ATP binding"/>
    <property type="evidence" value="ECO:0007669"/>
    <property type="project" value="UniProtKB-UniRule"/>
</dbReference>
<dbReference type="Gene3D" id="3.40.1110.10">
    <property type="entry name" value="Calcium-transporting ATPase, cytoplasmic domain N"/>
    <property type="match status" value="1"/>
</dbReference>
<dbReference type="SFLD" id="SFLDF00027">
    <property type="entry name" value="p-type_atpase"/>
    <property type="match status" value="1"/>
</dbReference>
<dbReference type="InterPro" id="IPR001757">
    <property type="entry name" value="P_typ_ATPase"/>
</dbReference>
<evidence type="ECO:0000256" key="2">
    <source>
        <dbReference type="ARBA" id="ARBA00006024"/>
    </source>
</evidence>
<dbReference type="Pfam" id="PF00702">
    <property type="entry name" value="Hydrolase"/>
    <property type="match status" value="1"/>
</dbReference>
<evidence type="ECO:0000256" key="7">
    <source>
        <dbReference type="ARBA" id="ARBA00022842"/>
    </source>
</evidence>
<comment type="subcellular location">
    <subcellularLocation>
        <location evidence="1">Cell membrane</location>
        <topology evidence="1">Multi-pass membrane protein</topology>
    </subcellularLocation>
</comment>
<evidence type="ECO:0000256" key="4">
    <source>
        <dbReference type="ARBA" id="ARBA00022723"/>
    </source>
</evidence>
<dbReference type="SUPFAM" id="SSF81653">
    <property type="entry name" value="Calcium ATPase, transduction domain A"/>
    <property type="match status" value="1"/>
</dbReference>
<evidence type="ECO:0000256" key="12">
    <source>
        <dbReference type="RuleBase" id="RU362081"/>
    </source>
</evidence>
<dbReference type="GO" id="GO:0019829">
    <property type="term" value="F:ATPase-coupled monoatomic cation transmembrane transporter activity"/>
    <property type="evidence" value="ECO:0007669"/>
    <property type="project" value="InterPro"/>
</dbReference>
<dbReference type="InterPro" id="IPR008250">
    <property type="entry name" value="ATPase_P-typ_transduc_dom_A_sf"/>
</dbReference>
<dbReference type="PRINTS" id="PR00941">
    <property type="entry name" value="CDATPASE"/>
</dbReference>
<dbReference type="PRINTS" id="PR00119">
    <property type="entry name" value="CATATPASE"/>
</dbReference>
<keyword evidence="7" id="KW-0460">Magnesium</keyword>
<reference evidence="14" key="2">
    <citation type="submission" date="2011-10" db="EMBL/GenBank/DDBJ databases">
        <title>The Genome Sequence of Granulicatella elegans ATCC 700633.</title>
        <authorList>
            <consortium name="The Broad Institute Genome Sequencing Platform"/>
            <consortium name="The Broad Institute Genome Sequencing Center for Infectious Disease"/>
            <person name="Earl A."/>
            <person name="Ward D."/>
            <person name="Feldgarden M."/>
            <person name="Gevers D."/>
            <person name="Sibley C.D."/>
            <person name="Field T.R."/>
            <person name="Grinwis M."/>
            <person name="Eshaghurshan C.S."/>
            <person name="Surette M.G."/>
            <person name="Young S.K."/>
            <person name="Zeng Q."/>
            <person name="Gargeya S."/>
            <person name="Fitzgerald M."/>
            <person name="Haas B."/>
            <person name="Abouelleil A."/>
            <person name="Alvarado L."/>
            <person name="Arachchi H.M."/>
            <person name="Berlin A."/>
            <person name="Brown A."/>
            <person name="Chapman S.B."/>
            <person name="Chen Z."/>
            <person name="Dunbar C."/>
            <person name="Freedman E."/>
            <person name="Gearin G."/>
            <person name="Goldberg J."/>
            <person name="Griggs A."/>
            <person name="Gujja S."/>
            <person name="Heiman D."/>
            <person name="Howarth C."/>
            <person name="Larson L."/>
            <person name="Lui A."/>
            <person name="MacDonald P.J.P."/>
            <person name="Montmayeur A."/>
            <person name="Murphy C."/>
            <person name="Neiman D."/>
            <person name="Pearson M."/>
            <person name="Priest M."/>
            <person name="Roberts A."/>
            <person name="Saif S."/>
            <person name="Shea T."/>
            <person name="Shenoy N."/>
            <person name="Sisk P."/>
            <person name="Stolte C."/>
            <person name="Sykes S."/>
            <person name="Wortman J."/>
            <person name="Nusbaum C."/>
            <person name="Birren B."/>
        </authorList>
    </citation>
    <scope>NUCLEOTIDE SEQUENCE [LARGE SCALE GENOMIC DNA]</scope>
    <source>
        <strain evidence="14">ATCC 700633</strain>
    </source>
</reference>
<dbReference type="CDD" id="cd07551">
    <property type="entry name" value="P-type_ATPase_HM_ZosA_PfeT-like"/>
    <property type="match status" value="1"/>
</dbReference>
<comment type="caution">
    <text evidence="14">The sequence shown here is derived from an EMBL/GenBank/DDBJ whole genome shotgun (WGS) entry which is preliminary data.</text>
</comment>
<dbReference type="SUPFAM" id="SSF56784">
    <property type="entry name" value="HAD-like"/>
    <property type="match status" value="1"/>
</dbReference>
<dbReference type="InterPro" id="IPR059000">
    <property type="entry name" value="ATPase_P-type_domA"/>
</dbReference>
<gene>
    <name evidence="14" type="ORF">HMPREF0446_00693</name>
</gene>
<accession>D0BL58</accession>
<keyword evidence="9 12" id="KW-1133">Transmembrane helix</keyword>
<keyword evidence="6 12" id="KW-0067">ATP-binding</keyword>
<dbReference type="PROSITE" id="PS00154">
    <property type="entry name" value="ATPASE_E1_E2"/>
    <property type="match status" value="1"/>
</dbReference>
<evidence type="ECO:0000256" key="1">
    <source>
        <dbReference type="ARBA" id="ARBA00004651"/>
    </source>
</evidence>
<dbReference type="STRING" id="626369.HMPREF0446_00693"/>
<dbReference type="PANTHER" id="PTHR43079">
    <property type="entry name" value="PROBABLE CADMIUM/ZINC-TRANSPORTING ATPASE HMA1"/>
    <property type="match status" value="1"/>
</dbReference>
<feature type="transmembrane region" description="Helical" evidence="12">
    <location>
        <begin position="236"/>
        <end position="255"/>
    </location>
</feature>
<dbReference type="InterPro" id="IPR036412">
    <property type="entry name" value="HAD-like_sf"/>
</dbReference>
<dbReference type="NCBIfam" id="TIGR01525">
    <property type="entry name" value="ATPase-IB_hvy"/>
    <property type="match status" value="1"/>
</dbReference>
<evidence type="ECO:0000256" key="9">
    <source>
        <dbReference type="ARBA" id="ARBA00022989"/>
    </source>
</evidence>
<keyword evidence="8" id="KW-1278">Translocase</keyword>
<evidence type="ECO:0000256" key="5">
    <source>
        <dbReference type="ARBA" id="ARBA00022741"/>
    </source>
</evidence>
<comment type="similarity">
    <text evidence="2 12">Belongs to the cation transport ATPase (P-type) (TC 3.A.3) family. Type IB subfamily.</text>
</comment>
<evidence type="ECO:0000256" key="6">
    <source>
        <dbReference type="ARBA" id="ARBA00022840"/>
    </source>
</evidence>
<sequence length="621" mass="67880">MNILEQKQIRYTITCGTLIILGLAASFHGLNIVSVICYLTAFLVGGFHSAVEGIQETLQEQHLNVDLLMVLAAIGASIIGYWLEGALLIFIFSLSGALEEYAMAKSEKSMTELLNLQPKTATRIRDGHYETVDVEDLAINDVIFIKKGEAVPMDAILTEGESLFDESMINGEPLPANKKVGEEIFAGSINLHQSCTATVHKNADETVMASIIRLVEEAQEQETKTSSFLNKIEDQYVKFVLVFVPLAIAFFYFGFQWSWQESFYRGMILLTVMSPCALVASASPAILASLSNAAKQGILLKGGEALEQLSSIESIVLDKTGTLTKGKPTVQKAVIVNENEEEVHAMMYEMEIRSTHPLGKSITAYTQAYKNSDAISFDSFEEVIGNGLVATTQGSTWKIGKLAWIDEDWKQHTALASDIEKHLEQGEIVLAIEKNGQFIGFYAITDEIKESSQSVLHYFNKENIQTIMMTGDSESTAEAVAKHLEISDYQANCLPEDKATYVKNLADKGVSVAMVGDGINDAPALANATVGIAIGEGTALAIEASDIVLLKNNLSLIKYGHELSKKMKRIILQNIVFSLSVITILILANVFQFINLPLGVIGHEGSTILVILNGLRLLKKL</sequence>
<dbReference type="AlphaFoldDB" id="D0BL58"/>
<keyword evidence="15" id="KW-1185">Reference proteome</keyword>
<dbReference type="EMBL" id="ACRF02000013">
    <property type="protein sequence ID" value="EEW93811.1"/>
    <property type="molecule type" value="Genomic_DNA"/>
</dbReference>
<keyword evidence="12" id="KW-1003">Cell membrane</keyword>
<dbReference type="SFLD" id="SFLDG00002">
    <property type="entry name" value="C1.7:_P-type_atpase_like"/>
    <property type="match status" value="1"/>
</dbReference>
<evidence type="ECO:0000256" key="3">
    <source>
        <dbReference type="ARBA" id="ARBA00022692"/>
    </source>
</evidence>